<keyword evidence="1" id="KW-0934">Plastid</keyword>
<dbReference type="AlphaFoldDB" id="A0A7M3UZN2"/>
<gene>
    <name evidence="1" type="primary">ycf15</name>
</gene>
<name>A0A7M3UZN2_9ASTR</name>
<dbReference type="EMBL" id="MW013763">
    <property type="protein sequence ID" value="QOL12409.1"/>
    <property type="molecule type" value="Genomic_DNA"/>
</dbReference>
<geneLocation type="chloroplast" evidence="1"/>
<proteinExistence type="predicted"/>
<evidence type="ECO:0000313" key="1">
    <source>
        <dbReference type="EMBL" id="QOL12409.1"/>
    </source>
</evidence>
<reference evidence="1" key="1">
    <citation type="submission" date="2020-09" db="EMBL/GenBank/DDBJ databases">
        <title>The complete chloroplast genome of Campanula takesimana Nakai from Dokdo Island in Korea (Campanulaceae).</title>
        <authorList>
            <person name="Park J."/>
            <person name="Bae Y."/>
            <person name="Kim B.-Y."/>
            <person name="Nam G.-H."/>
            <person name="Park J.-M."/>
            <person name="Lee B.Y."/>
            <person name="Suh H.-J."/>
            <person name="Oh S.-H."/>
        </authorList>
    </citation>
    <scope>NUCLEOTIDE SEQUENCE</scope>
</reference>
<protein>
    <submittedName>
        <fullName evidence="1">Uncharacterized protein</fullName>
    </submittedName>
</protein>
<organism evidence="1">
    <name type="scientific">Campanula takesimana</name>
    <dbReference type="NCBI Taxonomy" id="989334"/>
    <lineage>
        <taxon>Eukaryota</taxon>
        <taxon>Viridiplantae</taxon>
        <taxon>Streptophyta</taxon>
        <taxon>Embryophyta</taxon>
        <taxon>Tracheophyta</taxon>
        <taxon>Spermatophyta</taxon>
        <taxon>Magnoliopsida</taxon>
        <taxon>eudicotyledons</taxon>
        <taxon>Gunneridae</taxon>
        <taxon>Pentapetalae</taxon>
        <taxon>asterids</taxon>
        <taxon>campanulids</taxon>
        <taxon>Asterales</taxon>
        <taxon>Campanulaceae</taxon>
        <taxon>Campanula</taxon>
    </lineage>
</organism>
<sequence>MKEVDPPSFFHGTTLFPPSHLSTRFTEKKCKTGCSARKKGLTKPGSLTKTNLI</sequence>
<keyword evidence="1" id="KW-0150">Chloroplast</keyword>
<accession>A0A7M3UZN2</accession>